<reference evidence="5 6" key="1">
    <citation type="journal article" date="2023" name="Elife">
        <title>Identification of key yeast species and microbe-microbe interactions impacting larval growth of Drosophila in the wild.</title>
        <authorList>
            <person name="Mure A."/>
            <person name="Sugiura Y."/>
            <person name="Maeda R."/>
            <person name="Honda K."/>
            <person name="Sakurai N."/>
            <person name="Takahashi Y."/>
            <person name="Watada M."/>
            <person name="Katoh T."/>
            <person name="Gotoh A."/>
            <person name="Gotoh Y."/>
            <person name="Taniguchi I."/>
            <person name="Nakamura K."/>
            <person name="Hayashi T."/>
            <person name="Katayama T."/>
            <person name="Uemura T."/>
            <person name="Hattori Y."/>
        </authorList>
    </citation>
    <scope>NUCLEOTIDE SEQUENCE [LARGE SCALE GENOMIC DNA]</scope>
    <source>
        <strain evidence="5 6">KH-74</strain>
    </source>
</reference>
<sequence>MSTLKEAFQVYNRRKHSADAASQGGGAGSHSNSGTGTTVVFGSEYRGARRASDSSVGSSASAASALSAGSGPCLVDVSKLTRAEFQEIYNSLPRGAPDNRVNR</sequence>
<evidence type="ECO:0000313" key="5">
    <source>
        <dbReference type="EMBL" id="GMM54689.1"/>
    </source>
</evidence>
<evidence type="ECO:0000256" key="2">
    <source>
        <dbReference type="ARBA" id="ARBA00007045"/>
    </source>
</evidence>
<feature type="region of interest" description="Disordered" evidence="4">
    <location>
        <begin position="13"/>
        <end position="72"/>
    </location>
</feature>
<comment type="caution">
    <text evidence="5">The sequence shown here is derived from an EMBL/GenBank/DDBJ whole genome shotgun (WGS) entry which is preliminary data.</text>
</comment>
<gene>
    <name evidence="5" type="ORF">DAKH74_013050</name>
</gene>
<evidence type="ECO:0000256" key="4">
    <source>
        <dbReference type="SAM" id="MobiDB-lite"/>
    </source>
</evidence>
<accession>A0AAV5RSX6</accession>
<feature type="compositionally biased region" description="Low complexity" evidence="4">
    <location>
        <begin position="29"/>
        <end position="38"/>
    </location>
</feature>
<keyword evidence="6" id="KW-1185">Reference proteome</keyword>
<proteinExistence type="inferred from homology"/>
<evidence type="ECO:0000256" key="1">
    <source>
        <dbReference type="ARBA" id="ARBA00003155"/>
    </source>
</evidence>
<evidence type="ECO:0000256" key="3">
    <source>
        <dbReference type="ARBA" id="ARBA00020398"/>
    </source>
</evidence>
<evidence type="ECO:0000313" key="6">
    <source>
        <dbReference type="Proteomes" id="UP001377567"/>
    </source>
</evidence>
<feature type="compositionally biased region" description="Low complexity" evidence="4">
    <location>
        <begin position="53"/>
        <end position="71"/>
    </location>
</feature>
<dbReference type="Pfam" id="PF17325">
    <property type="entry name" value="SPG4"/>
    <property type="match status" value="1"/>
</dbReference>
<organism evidence="5 6">
    <name type="scientific">Maudiozyma humilis</name>
    <name type="common">Sour dough yeast</name>
    <name type="synonym">Kazachstania humilis</name>
    <dbReference type="NCBI Taxonomy" id="51915"/>
    <lineage>
        <taxon>Eukaryota</taxon>
        <taxon>Fungi</taxon>
        <taxon>Dikarya</taxon>
        <taxon>Ascomycota</taxon>
        <taxon>Saccharomycotina</taxon>
        <taxon>Saccharomycetes</taxon>
        <taxon>Saccharomycetales</taxon>
        <taxon>Saccharomycetaceae</taxon>
        <taxon>Maudiozyma</taxon>
    </lineage>
</organism>
<dbReference type="EMBL" id="BTGD01000003">
    <property type="protein sequence ID" value="GMM54689.1"/>
    <property type="molecule type" value="Genomic_DNA"/>
</dbReference>
<comment type="similarity">
    <text evidence="2">Belongs to the SPG4 family.</text>
</comment>
<protein>
    <recommendedName>
        <fullName evidence="3">Stationary phase protein 4</fullName>
    </recommendedName>
</protein>
<dbReference type="InterPro" id="IPR020485">
    <property type="entry name" value="Spg4"/>
</dbReference>
<name>A0AAV5RSX6_MAUHU</name>
<dbReference type="Proteomes" id="UP001377567">
    <property type="component" value="Unassembled WGS sequence"/>
</dbReference>
<comment type="function">
    <text evidence="1">Stationary phase-essential protein not required for growth on nonfermentable carbon sources.</text>
</comment>
<dbReference type="AlphaFoldDB" id="A0AAV5RSX6"/>